<feature type="domain" description="CP-type G" evidence="7">
    <location>
        <begin position="140"/>
        <end position="323"/>
    </location>
</feature>
<feature type="region of interest" description="Disordered" evidence="6">
    <location>
        <begin position="1"/>
        <end position="120"/>
    </location>
</feature>
<evidence type="ECO:0000313" key="9">
    <source>
        <dbReference type="Proteomes" id="UP000319731"/>
    </source>
</evidence>
<dbReference type="AlphaFoldDB" id="A0A507BT14"/>
<dbReference type="CDD" id="cd00882">
    <property type="entry name" value="Ras_like_GTPase"/>
    <property type="match status" value="1"/>
</dbReference>
<comment type="subcellular location">
    <subcellularLocation>
        <location evidence="1">Nucleus</location>
    </subcellularLocation>
</comment>
<feature type="compositionally biased region" description="Basic and acidic residues" evidence="6">
    <location>
        <begin position="56"/>
        <end position="90"/>
    </location>
</feature>
<dbReference type="FunFam" id="1.10.1580.10:FF:000002">
    <property type="entry name" value="Guanine nucleotide-binding protein-like 3 (nucleolar)-like"/>
    <property type="match status" value="1"/>
</dbReference>
<keyword evidence="4" id="KW-0342">GTP-binding</keyword>
<evidence type="ECO:0000256" key="1">
    <source>
        <dbReference type="ARBA" id="ARBA00004123"/>
    </source>
</evidence>
<sequence>MVPKKIKSKRMPATHKYKVQRKVREHNRKMRKASKSNPNKKTKLKKDPGIPSLFPYKEKLLHQIEETKRKAEEEKEAEKQARLEARRIPQKDSLTSLVESANERAEAFQASNADDDDDEAPMLVEATVSGSKDNSRKAYYKEFKNVVESADVILEVLDARDPLGCRTRQIEEMILASGTQKRVILVLNKIDLVPKETVEEWLKYLREELPTIAFKANTSAKRDHLGHASVKASAEQLSTSSECLGADTLLKLLKNYCRNGGIKTSITVGVVGFPNVGKSSVINSLKRSKVCQVGSTPGVTKSSQEIHLDKNIKLLDCPGIVFSRQMSDADAADVVLRNCVKVELVADPIAPVERIVARCKREQLMLYYKIPAFLDTKDFLIQLARLRGRLRKGGIADLESTAKSVLNDWNAGRIPYFCIPPIRTSQVSSAIVAEWAKEFKLPEIITVEADQEILQAAIPQSEGKSKFLAMSSGNSMQIDMDGTGIEESDDDEEMDVDEEDDYDDEEDGEEMEED</sequence>
<dbReference type="PANTHER" id="PTHR11089:SF30">
    <property type="entry name" value="GUANINE NUCLEOTIDE-BINDING PROTEIN-LIKE 3 HOMOLOG"/>
    <property type="match status" value="1"/>
</dbReference>
<dbReference type="PROSITE" id="PS51721">
    <property type="entry name" value="G_CP"/>
    <property type="match status" value="1"/>
</dbReference>
<evidence type="ECO:0000313" key="8">
    <source>
        <dbReference type="EMBL" id="TPX30508.1"/>
    </source>
</evidence>
<dbReference type="InterPro" id="IPR027417">
    <property type="entry name" value="P-loop_NTPase"/>
</dbReference>
<dbReference type="GeneID" id="42007167"/>
<dbReference type="CDD" id="cd04178">
    <property type="entry name" value="Nucleostemin_like"/>
    <property type="match status" value="1"/>
</dbReference>
<keyword evidence="3" id="KW-0175">Coiled coil</keyword>
<dbReference type="InterPro" id="IPR014813">
    <property type="entry name" value="Gnl3_N_dom"/>
</dbReference>
<proteinExistence type="predicted"/>
<dbReference type="InterPro" id="IPR023179">
    <property type="entry name" value="GTP-bd_ortho_bundle_sf"/>
</dbReference>
<name>A0A507BT14_9FUNG</name>
<evidence type="ECO:0000256" key="3">
    <source>
        <dbReference type="ARBA" id="ARBA00023054"/>
    </source>
</evidence>
<dbReference type="EMBL" id="QEAO01000066">
    <property type="protein sequence ID" value="TPX30508.1"/>
    <property type="molecule type" value="Genomic_DNA"/>
</dbReference>
<dbReference type="GO" id="GO:0005525">
    <property type="term" value="F:GTP binding"/>
    <property type="evidence" value="ECO:0007669"/>
    <property type="project" value="UniProtKB-KW"/>
</dbReference>
<dbReference type="OrthoDB" id="10266128at2759"/>
<keyword evidence="9" id="KW-1185">Reference proteome</keyword>
<dbReference type="GO" id="GO:0005730">
    <property type="term" value="C:nucleolus"/>
    <property type="evidence" value="ECO:0007669"/>
    <property type="project" value="UniProtKB-ARBA"/>
</dbReference>
<gene>
    <name evidence="8" type="ORF">SmJEL517_g05944</name>
</gene>
<dbReference type="PRINTS" id="PR00326">
    <property type="entry name" value="GTP1OBG"/>
</dbReference>
<evidence type="ECO:0000256" key="4">
    <source>
        <dbReference type="ARBA" id="ARBA00023134"/>
    </source>
</evidence>
<dbReference type="Pfam" id="PF08701">
    <property type="entry name" value="GN3L_Grn1"/>
    <property type="match status" value="1"/>
</dbReference>
<keyword evidence="2" id="KW-0547">Nucleotide-binding</keyword>
<dbReference type="InterPro" id="IPR030378">
    <property type="entry name" value="G_CP_dom"/>
</dbReference>
<dbReference type="Gene3D" id="1.10.1580.10">
    <property type="match status" value="1"/>
</dbReference>
<dbReference type="STRING" id="1806994.A0A507BT14"/>
<feature type="compositionally biased region" description="Acidic residues" evidence="6">
    <location>
        <begin position="484"/>
        <end position="514"/>
    </location>
</feature>
<evidence type="ECO:0000259" key="7">
    <source>
        <dbReference type="PROSITE" id="PS51721"/>
    </source>
</evidence>
<dbReference type="Gene3D" id="3.40.50.300">
    <property type="entry name" value="P-loop containing nucleotide triphosphate hydrolases"/>
    <property type="match status" value="1"/>
</dbReference>
<evidence type="ECO:0000256" key="5">
    <source>
        <dbReference type="ARBA" id="ARBA00023242"/>
    </source>
</evidence>
<evidence type="ECO:0000256" key="6">
    <source>
        <dbReference type="SAM" id="MobiDB-lite"/>
    </source>
</evidence>
<comment type="caution">
    <text evidence="8">The sequence shown here is derived from an EMBL/GenBank/DDBJ whole genome shotgun (WGS) entry which is preliminary data.</text>
</comment>
<reference evidence="8 9" key="1">
    <citation type="journal article" date="2019" name="Sci. Rep.">
        <title>Comparative genomics of chytrid fungi reveal insights into the obligate biotrophic and pathogenic lifestyle of Synchytrium endobioticum.</title>
        <authorList>
            <person name="van de Vossenberg B.T.L.H."/>
            <person name="Warris S."/>
            <person name="Nguyen H.D.T."/>
            <person name="van Gent-Pelzer M.P.E."/>
            <person name="Joly D.L."/>
            <person name="van de Geest H.C."/>
            <person name="Bonants P.J.M."/>
            <person name="Smith D.S."/>
            <person name="Levesque C.A."/>
            <person name="van der Lee T.A.J."/>
        </authorList>
    </citation>
    <scope>NUCLEOTIDE SEQUENCE [LARGE SCALE GENOMIC DNA]</scope>
    <source>
        <strain evidence="8 9">JEL517</strain>
    </source>
</reference>
<dbReference type="SUPFAM" id="SSF52540">
    <property type="entry name" value="P-loop containing nucleoside triphosphate hydrolases"/>
    <property type="match status" value="1"/>
</dbReference>
<keyword evidence="5" id="KW-0539">Nucleus</keyword>
<feature type="compositionally biased region" description="Basic residues" evidence="6">
    <location>
        <begin position="1"/>
        <end position="44"/>
    </location>
</feature>
<evidence type="ECO:0000256" key="2">
    <source>
        <dbReference type="ARBA" id="ARBA00022741"/>
    </source>
</evidence>
<accession>A0A507BT14</accession>
<dbReference type="FunFam" id="3.40.50.300:FF:000493">
    <property type="entry name" value="Guanine nucleotide-binding protein-like 3-like protein"/>
    <property type="match status" value="1"/>
</dbReference>
<dbReference type="InterPro" id="IPR050755">
    <property type="entry name" value="TRAFAC_YlqF/YawG_RiboMat"/>
</dbReference>
<dbReference type="Pfam" id="PF01926">
    <property type="entry name" value="MMR_HSR1"/>
    <property type="match status" value="1"/>
</dbReference>
<protein>
    <recommendedName>
        <fullName evidence="7">CP-type G domain-containing protein</fullName>
    </recommendedName>
</protein>
<feature type="region of interest" description="Disordered" evidence="6">
    <location>
        <begin position="474"/>
        <end position="514"/>
    </location>
</feature>
<dbReference type="PANTHER" id="PTHR11089">
    <property type="entry name" value="GTP-BINDING PROTEIN-RELATED"/>
    <property type="match status" value="1"/>
</dbReference>
<organism evidence="8 9">
    <name type="scientific">Synchytrium microbalum</name>
    <dbReference type="NCBI Taxonomy" id="1806994"/>
    <lineage>
        <taxon>Eukaryota</taxon>
        <taxon>Fungi</taxon>
        <taxon>Fungi incertae sedis</taxon>
        <taxon>Chytridiomycota</taxon>
        <taxon>Chytridiomycota incertae sedis</taxon>
        <taxon>Chytridiomycetes</taxon>
        <taxon>Synchytriales</taxon>
        <taxon>Synchytriaceae</taxon>
        <taxon>Synchytrium</taxon>
    </lineage>
</organism>
<dbReference type="RefSeq" id="XP_031022155.1">
    <property type="nucleotide sequence ID" value="XM_031171870.1"/>
</dbReference>
<dbReference type="InterPro" id="IPR006073">
    <property type="entry name" value="GTP-bd"/>
</dbReference>
<dbReference type="Proteomes" id="UP000319731">
    <property type="component" value="Unassembled WGS sequence"/>
</dbReference>